<keyword evidence="3" id="KW-0808">Transferase</keyword>
<feature type="transmembrane region" description="Helical" evidence="8">
    <location>
        <begin position="373"/>
        <end position="393"/>
    </location>
</feature>
<keyword evidence="2" id="KW-1003">Cell membrane</keyword>
<evidence type="ECO:0000256" key="4">
    <source>
        <dbReference type="ARBA" id="ARBA00022692"/>
    </source>
</evidence>
<dbReference type="GO" id="GO:0005886">
    <property type="term" value="C:plasma membrane"/>
    <property type="evidence" value="ECO:0007669"/>
    <property type="project" value="UniProtKB-SubCell"/>
</dbReference>
<dbReference type="Pfam" id="PF09594">
    <property type="entry name" value="GT87"/>
    <property type="match status" value="1"/>
</dbReference>
<evidence type="ECO:0000313" key="11">
    <source>
        <dbReference type="Proteomes" id="UP000076947"/>
    </source>
</evidence>
<evidence type="ECO:0000256" key="5">
    <source>
        <dbReference type="ARBA" id="ARBA00022989"/>
    </source>
</evidence>
<dbReference type="RefSeq" id="WP_066838681.1">
    <property type="nucleotide sequence ID" value="NZ_CAJUDP010000053.1"/>
</dbReference>
<feature type="transmembrane region" description="Helical" evidence="8">
    <location>
        <begin position="284"/>
        <end position="301"/>
    </location>
</feature>
<evidence type="ECO:0000256" key="3">
    <source>
        <dbReference type="ARBA" id="ARBA00022679"/>
    </source>
</evidence>
<evidence type="ECO:0000313" key="10">
    <source>
        <dbReference type="EMBL" id="OAH30420.1"/>
    </source>
</evidence>
<keyword evidence="6 8" id="KW-0472">Membrane</keyword>
<evidence type="ECO:0000256" key="1">
    <source>
        <dbReference type="ARBA" id="ARBA00004651"/>
    </source>
</evidence>
<feature type="transmembrane region" description="Helical" evidence="8">
    <location>
        <begin position="256"/>
        <end position="277"/>
    </location>
</feature>
<evidence type="ECO:0000256" key="8">
    <source>
        <dbReference type="SAM" id="Phobius"/>
    </source>
</evidence>
<comment type="subcellular location">
    <subcellularLocation>
        <location evidence="1">Cell membrane</location>
        <topology evidence="1">Multi-pass membrane protein</topology>
    </subcellularLocation>
</comment>
<feature type="transmembrane region" description="Helical" evidence="8">
    <location>
        <begin position="193"/>
        <end position="214"/>
    </location>
</feature>
<keyword evidence="4 8" id="KW-0812">Transmembrane</keyword>
<dbReference type="STRING" id="1705.CA21670_10950"/>
<comment type="caution">
    <text evidence="10">The sequence shown here is derived from an EMBL/GenBank/DDBJ whole genome shotgun (WGS) entry which is preliminary data.</text>
</comment>
<dbReference type="EMBL" id="LSTQ01000008">
    <property type="protein sequence ID" value="OAH30420.1"/>
    <property type="molecule type" value="Genomic_DNA"/>
</dbReference>
<dbReference type="AlphaFoldDB" id="A0A177INN6"/>
<evidence type="ECO:0000256" key="2">
    <source>
        <dbReference type="ARBA" id="ARBA00022475"/>
    </source>
</evidence>
<accession>A0A177INN6</accession>
<keyword evidence="11" id="KW-1185">Reference proteome</keyword>
<evidence type="ECO:0000256" key="9">
    <source>
        <dbReference type="SAM" id="SignalP"/>
    </source>
</evidence>
<feature type="transmembrane region" description="Helical" evidence="8">
    <location>
        <begin position="167"/>
        <end position="188"/>
    </location>
</feature>
<dbReference type="InterPro" id="IPR018584">
    <property type="entry name" value="GT87"/>
</dbReference>
<keyword evidence="5 8" id="KW-1133">Transmembrane helix</keyword>
<feature type="transmembrane region" description="Helical" evidence="8">
    <location>
        <begin position="335"/>
        <end position="353"/>
    </location>
</feature>
<evidence type="ECO:0000256" key="6">
    <source>
        <dbReference type="ARBA" id="ARBA00023136"/>
    </source>
</evidence>
<feature type="transmembrane region" description="Helical" evidence="8">
    <location>
        <begin position="307"/>
        <end position="323"/>
    </location>
</feature>
<protein>
    <recommendedName>
        <fullName evidence="12">DUF2029 domain-containing protein</fullName>
    </recommendedName>
</protein>
<name>A0A177INN6_9CORY</name>
<feature type="signal peptide" evidence="9">
    <location>
        <begin position="1"/>
        <end position="18"/>
    </location>
</feature>
<feature type="transmembrane region" description="Helical" evidence="8">
    <location>
        <begin position="122"/>
        <end position="155"/>
    </location>
</feature>
<sequence>MKKTWGVTSLALALAAFAAWAVFQILHFDGRHALTWRVPLDLYIYAAAGTDVASGGQLYDAAYVGKLPFTYPPFAGTIFMALSYLSENWLVILWQAGTTLALFTVFLLVFRERGYGYRASNWLLSLLLTAAALALAPFHGTLFFGQINIFLMLLVALDFLPKRRLPGIGIGLAAGLKLTPAFLGLVLLFQRRWWAAGISVVTFALTVGIGFITIPDAQDFWERAIFDSSRVGDHTNPGAQSIRSILEREFNIEGGLWWILAIVVVFALTCIAVSLACKRHNGTIAMALTGISSCLISPFSWYHHWVWVLPLLLALMLTVNQWLGQRLPGILGAQVAGLVSFVVMIIFALPFVAKQAWEGTAYQHLDDFGTLGALAFTGTGIIFIAGYALTGLLRTRPSEKAIA</sequence>
<evidence type="ECO:0000256" key="7">
    <source>
        <dbReference type="ARBA" id="ARBA00024033"/>
    </source>
</evidence>
<feature type="chain" id="PRO_5043136897" description="DUF2029 domain-containing protein" evidence="9">
    <location>
        <begin position="19"/>
        <end position="403"/>
    </location>
</feature>
<dbReference type="OrthoDB" id="9774600at2"/>
<organism evidence="10 11">
    <name type="scientific">Corynebacterium stationis</name>
    <dbReference type="NCBI Taxonomy" id="1705"/>
    <lineage>
        <taxon>Bacteria</taxon>
        <taxon>Bacillati</taxon>
        <taxon>Actinomycetota</taxon>
        <taxon>Actinomycetes</taxon>
        <taxon>Mycobacteriales</taxon>
        <taxon>Corynebacteriaceae</taxon>
        <taxon>Corynebacterium</taxon>
    </lineage>
</organism>
<reference evidence="11" key="1">
    <citation type="submission" date="2016-02" db="EMBL/GenBank/DDBJ databases">
        <authorList>
            <person name="Kaur G."/>
            <person name="Nair G.R."/>
            <person name="Mayilraj S."/>
        </authorList>
    </citation>
    <scope>NUCLEOTIDE SEQUENCE [LARGE SCALE GENOMIC DNA]</scope>
    <source>
        <strain evidence="11">GA-15</strain>
    </source>
</reference>
<proteinExistence type="inferred from homology"/>
<comment type="similarity">
    <text evidence="7">Belongs to the glycosyltransferase 87 family.</text>
</comment>
<dbReference type="Proteomes" id="UP000076947">
    <property type="component" value="Unassembled WGS sequence"/>
</dbReference>
<dbReference type="GO" id="GO:0016758">
    <property type="term" value="F:hexosyltransferase activity"/>
    <property type="evidence" value="ECO:0007669"/>
    <property type="project" value="InterPro"/>
</dbReference>
<keyword evidence="9" id="KW-0732">Signal</keyword>
<gene>
    <name evidence="10" type="ORF">AYJ05_06675</name>
</gene>
<evidence type="ECO:0008006" key="12">
    <source>
        <dbReference type="Google" id="ProtNLM"/>
    </source>
</evidence>
<feature type="transmembrane region" description="Helical" evidence="8">
    <location>
        <begin position="89"/>
        <end position="110"/>
    </location>
</feature>